<keyword evidence="15" id="KW-1185">Reference proteome</keyword>
<evidence type="ECO:0000256" key="2">
    <source>
        <dbReference type="ARBA" id="ARBA00022450"/>
    </source>
</evidence>
<evidence type="ECO:0000313" key="14">
    <source>
        <dbReference type="EMBL" id="TQJ01803.1"/>
    </source>
</evidence>
<dbReference type="Pfam" id="PF00109">
    <property type="entry name" value="ketoacyl-synt"/>
    <property type="match status" value="1"/>
</dbReference>
<evidence type="ECO:0000256" key="6">
    <source>
        <dbReference type="ARBA" id="ARBA00023098"/>
    </source>
</evidence>
<dbReference type="Proteomes" id="UP000320876">
    <property type="component" value="Unassembled WGS sequence"/>
</dbReference>
<dbReference type="InterPro" id="IPR013968">
    <property type="entry name" value="PKS_KR"/>
</dbReference>
<dbReference type="GO" id="GO:0031177">
    <property type="term" value="F:phosphopantetheine binding"/>
    <property type="evidence" value="ECO:0007669"/>
    <property type="project" value="InterPro"/>
</dbReference>
<dbReference type="InterPro" id="IPR014030">
    <property type="entry name" value="Ketoacyl_synth_N"/>
</dbReference>
<dbReference type="InterPro" id="IPR050091">
    <property type="entry name" value="PKS_NRPS_Biosynth_Enz"/>
</dbReference>
<keyword evidence="3" id="KW-0597">Phosphoprotein</keyword>
<dbReference type="CDD" id="cd08953">
    <property type="entry name" value="KR_2_SDR_x"/>
    <property type="match status" value="1"/>
</dbReference>
<dbReference type="GO" id="GO:0006633">
    <property type="term" value="P:fatty acid biosynthetic process"/>
    <property type="evidence" value="ECO:0007669"/>
    <property type="project" value="InterPro"/>
</dbReference>
<dbReference type="InterPro" id="IPR020806">
    <property type="entry name" value="PKS_PP-bd"/>
</dbReference>
<comment type="caution">
    <text evidence="9">Lacks conserved residue(s) required for the propagation of feature annotation.</text>
</comment>
<dbReference type="PROSITE" id="PS52019">
    <property type="entry name" value="PKS_MFAS_DH"/>
    <property type="match status" value="1"/>
</dbReference>
<dbReference type="SMART" id="SM00825">
    <property type="entry name" value="PKS_KS"/>
    <property type="match status" value="1"/>
</dbReference>
<dbReference type="InterPro" id="IPR018201">
    <property type="entry name" value="Ketoacyl_synth_AS"/>
</dbReference>
<dbReference type="InterPro" id="IPR049490">
    <property type="entry name" value="C883_1060-like_KR_N"/>
</dbReference>
<dbReference type="Gene3D" id="3.40.50.720">
    <property type="entry name" value="NAD(P)-binding Rossmann-like Domain"/>
    <property type="match status" value="1"/>
</dbReference>
<feature type="domain" description="Carrier" evidence="11">
    <location>
        <begin position="1685"/>
        <end position="1760"/>
    </location>
</feature>
<dbReference type="SMART" id="SM00827">
    <property type="entry name" value="PKS_AT"/>
    <property type="match status" value="1"/>
</dbReference>
<dbReference type="Pfam" id="PF21394">
    <property type="entry name" value="Beta-ketacyl_N"/>
    <property type="match status" value="1"/>
</dbReference>
<dbReference type="OrthoDB" id="9778690at2"/>
<keyword evidence="8" id="KW-0012">Acyltransferase</keyword>
<dbReference type="SMART" id="SM00823">
    <property type="entry name" value="PKS_PP"/>
    <property type="match status" value="1"/>
</dbReference>
<comment type="caution">
    <text evidence="14">The sequence shown here is derived from an EMBL/GenBank/DDBJ whole genome shotgun (WGS) entry which is preliminary data.</text>
</comment>
<dbReference type="SMART" id="SM00826">
    <property type="entry name" value="PKS_DH"/>
    <property type="match status" value="1"/>
</dbReference>
<dbReference type="CDD" id="cd00833">
    <property type="entry name" value="PKS"/>
    <property type="match status" value="1"/>
</dbReference>
<gene>
    <name evidence="14" type="ORF">FB471_1519</name>
</gene>
<evidence type="ECO:0000256" key="5">
    <source>
        <dbReference type="ARBA" id="ARBA00022832"/>
    </source>
</evidence>
<feature type="region of interest" description="N-terminal hotdog fold" evidence="9">
    <location>
        <begin position="1342"/>
        <end position="1463"/>
    </location>
</feature>
<dbReference type="PANTHER" id="PTHR43775:SF51">
    <property type="entry name" value="INACTIVE PHENOLPHTHIOCEROL SYNTHESIS POLYKETIDE SYNTHASE TYPE I PKS1-RELATED"/>
    <property type="match status" value="1"/>
</dbReference>
<dbReference type="SMART" id="SM00822">
    <property type="entry name" value="PKS_KR"/>
    <property type="match status" value="1"/>
</dbReference>
<dbReference type="InterPro" id="IPR042104">
    <property type="entry name" value="PKS_dehydratase_sf"/>
</dbReference>
<keyword evidence="6" id="KW-0443">Lipid metabolism</keyword>
<feature type="domain" description="PKS/mFAS DH" evidence="13">
    <location>
        <begin position="1342"/>
        <end position="1615"/>
    </location>
</feature>
<dbReference type="Gene3D" id="3.40.47.10">
    <property type="match status" value="1"/>
</dbReference>
<evidence type="ECO:0000256" key="4">
    <source>
        <dbReference type="ARBA" id="ARBA00022679"/>
    </source>
</evidence>
<protein>
    <submittedName>
        <fullName evidence="14">Acyl transferase domain-containing protein</fullName>
    </submittedName>
</protein>
<keyword evidence="7" id="KW-0511">Multifunctional enzyme</keyword>
<evidence type="ECO:0000256" key="7">
    <source>
        <dbReference type="ARBA" id="ARBA00023268"/>
    </source>
</evidence>
<keyword evidence="5" id="KW-0276">Fatty acid metabolism</keyword>
<dbReference type="PROSITE" id="PS00012">
    <property type="entry name" value="PHOSPHOPANTETHEINE"/>
    <property type="match status" value="1"/>
</dbReference>
<evidence type="ECO:0000313" key="15">
    <source>
        <dbReference type="Proteomes" id="UP000320876"/>
    </source>
</evidence>
<dbReference type="SUPFAM" id="SSF47336">
    <property type="entry name" value="ACP-like"/>
    <property type="match status" value="1"/>
</dbReference>
<dbReference type="SUPFAM" id="SSF52151">
    <property type="entry name" value="FabD/lysophospholipase-like"/>
    <property type="match status" value="1"/>
</dbReference>
<evidence type="ECO:0000256" key="10">
    <source>
        <dbReference type="SAM" id="MobiDB-lite"/>
    </source>
</evidence>
<evidence type="ECO:0000259" key="11">
    <source>
        <dbReference type="PROSITE" id="PS50075"/>
    </source>
</evidence>
<dbReference type="PROSITE" id="PS52004">
    <property type="entry name" value="KS3_2"/>
    <property type="match status" value="1"/>
</dbReference>
<dbReference type="PROSITE" id="PS00606">
    <property type="entry name" value="KS3_1"/>
    <property type="match status" value="1"/>
</dbReference>
<feature type="compositionally biased region" description="Basic and acidic residues" evidence="10">
    <location>
        <begin position="873"/>
        <end position="897"/>
    </location>
</feature>
<dbReference type="Pfam" id="PF21089">
    <property type="entry name" value="PKS_DH_N"/>
    <property type="match status" value="1"/>
</dbReference>
<dbReference type="InterPro" id="IPR049552">
    <property type="entry name" value="PKS_DH_N"/>
</dbReference>
<dbReference type="Gene3D" id="3.40.366.10">
    <property type="entry name" value="Malonyl-Coenzyme A Acyl Carrier Protein, domain 2"/>
    <property type="match status" value="1"/>
</dbReference>
<dbReference type="Pfam" id="PF02801">
    <property type="entry name" value="Ketoacyl-synt_C"/>
    <property type="match status" value="1"/>
</dbReference>
<reference evidence="14 15" key="1">
    <citation type="submission" date="2019-06" db="EMBL/GenBank/DDBJ databases">
        <title>Sequencing the genomes of 1000 actinobacteria strains.</title>
        <authorList>
            <person name="Klenk H.-P."/>
        </authorList>
    </citation>
    <scope>NUCLEOTIDE SEQUENCE [LARGE SCALE GENOMIC DNA]</scope>
    <source>
        <strain evidence="14 15">DSM 45679</strain>
    </source>
</reference>
<proteinExistence type="predicted"/>
<dbReference type="PROSITE" id="PS50075">
    <property type="entry name" value="CARRIER"/>
    <property type="match status" value="1"/>
</dbReference>
<dbReference type="Gene3D" id="3.30.70.3290">
    <property type="match status" value="1"/>
</dbReference>
<dbReference type="Pfam" id="PF14765">
    <property type="entry name" value="PS-DH"/>
    <property type="match status" value="1"/>
</dbReference>
<dbReference type="InterPro" id="IPR036291">
    <property type="entry name" value="NAD(P)-bd_dom_sf"/>
</dbReference>
<evidence type="ECO:0000256" key="8">
    <source>
        <dbReference type="ARBA" id="ARBA00023315"/>
    </source>
</evidence>
<keyword evidence="4 14" id="KW-0808">Transferase</keyword>
<dbReference type="InterPro" id="IPR006162">
    <property type="entry name" value="Ppantetheine_attach_site"/>
</dbReference>
<dbReference type="InterPro" id="IPR020807">
    <property type="entry name" value="PKS_DH"/>
</dbReference>
<keyword evidence="2" id="KW-0596">Phosphopantetheine</keyword>
<dbReference type="FunFam" id="3.40.47.10:FF:000042">
    <property type="entry name" value="Polyketide synthase Pks13"/>
    <property type="match status" value="1"/>
</dbReference>
<dbReference type="InterPro" id="IPR020841">
    <property type="entry name" value="PKS_Beta-ketoAc_synthase_dom"/>
</dbReference>
<dbReference type="Pfam" id="PF08659">
    <property type="entry name" value="KR"/>
    <property type="match status" value="1"/>
</dbReference>
<dbReference type="GO" id="GO:0004315">
    <property type="term" value="F:3-oxoacyl-[acyl-carrier-protein] synthase activity"/>
    <property type="evidence" value="ECO:0007669"/>
    <property type="project" value="InterPro"/>
</dbReference>
<evidence type="ECO:0000259" key="12">
    <source>
        <dbReference type="PROSITE" id="PS52004"/>
    </source>
</evidence>
<feature type="domain" description="Ketosynthase family 3 (KS3)" evidence="12">
    <location>
        <begin position="11"/>
        <end position="438"/>
    </location>
</feature>
<dbReference type="InterPro" id="IPR016036">
    <property type="entry name" value="Malonyl_transacylase_ACP-bd"/>
</dbReference>
<dbReference type="Pfam" id="PF16197">
    <property type="entry name" value="KAsynt_C_assoc"/>
    <property type="match status" value="1"/>
</dbReference>
<evidence type="ECO:0000256" key="9">
    <source>
        <dbReference type="PROSITE-ProRule" id="PRU01363"/>
    </source>
</evidence>
<dbReference type="InterPro" id="IPR057326">
    <property type="entry name" value="KR_dom"/>
</dbReference>
<dbReference type="PANTHER" id="PTHR43775">
    <property type="entry name" value="FATTY ACID SYNTHASE"/>
    <property type="match status" value="1"/>
</dbReference>
<organism evidence="14 15">
    <name type="scientific">Amycolatopsis cihanbeyliensis</name>
    <dbReference type="NCBI Taxonomy" id="1128664"/>
    <lineage>
        <taxon>Bacteria</taxon>
        <taxon>Bacillati</taxon>
        <taxon>Actinomycetota</taxon>
        <taxon>Actinomycetes</taxon>
        <taxon>Pseudonocardiales</taxon>
        <taxon>Pseudonocardiaceae</taxon>
        <taxon>Amycolatopsis</taxon>
    </lineage>
</organism>
<dbReference type="SUPFAM" id="SSF53901">
    <property type="entry name" value="Thiolase-like"/>
    <property type="match status" value="1"/>
</dbReference>
<dbReference type="InterPro" id="IPR049900">
    <property type="entry name" value="PKS_mFAS_DH"/>
</dbReference>
<evidence type="ECO:0000256" key="1">
    <source>
        <dbReference type="ARBA" id="ARBA00001957"/>
    </source>
</evidence>
<dbReference type="FunFam" id="1.10.1200.10:FF:000016">
    <property type="entry name" value="Non-ribosomal peptide synthase"/>
    <property type="match status" value="1"/>
</dbReference>
<evidence type="ECO:0000256" key="3">
    <source>
        <dbReference type="ARBA" id="ARBA00022553"/>
    </source>
</evidence>
<dbReference type="Gene3D" id="1.10.1200.10">
    <property type="entry name" value="ACP-like"/>
    <property type="match status" value="1"/>
</dbReference>
<dbReference type="InterPro" id="IPR016035">
    <property type="entry name" value="Acyl_Trfase/lysoPLipase"/>
</dbReference>
<dbReference type="InterPro" id="IPR014043">
    <property type="entry name" value="Acyl_transferase_dom"/>
</dbReference>
<feature type="region of interest" description="Disordered" evidence="10">
    <location>
        <begin position="1760"/>
        <end position="1781"/>
    </location>
</feature>
<dbReference type="Pfam" id="PF00550">
    <property type="entry name" value="PP-binding"/>
    <property type="match status" value="1"/>
</dbReference>
<sequence>MNESVQPEPGAEPVAIIGMACRVPGAGDVARFWDNLVEGVESLTPLSRERMAAAGATEAELADPNLVPSAFVLEDADLFDAGLFGMTPREAEVTDPQHRVFLELCHGALEDAGHDPTRYPGDIGLYAGRGTERYRWEHVHRNRELLATTPSMAIGIGNLSDNVTTLVSYKLDLRGPSVGLFTACSTSLVAVHLAAESVRAGECDMALAGGVNIEFPQDRGHVHQEGGVTSADGHVRSFDAAATGTMWGSGGGAVLVKRLADARRDGDHVRAVLLGNSINNDGSGKVGFTAPSVDGQAAAVANALAVAGIDPRTIGYVEAHGTATPMGDPIELAALTSVYGHDTEERGWCGIGSVKSNIGHLSQGAGVVGLIKTALALEHGLIPPSLHYERPNPGIDFSASPFYVNATLSKWERNGHPRRAAVSSFGIGGTNAHVVLEEAPEHDPAAEAAGPHLLRLSARDGTALSAAADRLAEHIESHPDLRLADAAHTLRVGRAEYGHRAFVVAETPAAAAAALRDAKRRNAAVAPAATPVLAWLFTGQGAQFGGMGATLYRREPVFAEAVDECAAVLTAELGDDIRPVLFTADEREQPRLSATELAQPALFTVEYALARLWQSWRVRPGTMIGHSVGEYVAATLAGVFELPDALRLVATRGRLMGAMAPGVMVAVSLDEAEVAPLLPEGLSIATVNGPGTCVVSGEAELVELFTGGLGRKVNVKRLRTSHAFHSPMMDPMLAELADAVAAVPRHAPRVPFFSGVSGEPITAEQAVDPGYWAAQVRRTVRFGDCVARLLAEGPTLFLECGPGRQLAGLVRMQTRGHGPPAVPSLPGPADKPGELETLHTAAGKLWTAGIPVEPPARGRRVSLPGYPYQRGRYWVDPDPRGEPAESRREPSETRLPPDRWFAVPSWRQLPPAGPGPTPACCVVFTAEPVGSAVAERLRTSGATVIEVAAGDGFARTGTGYTIRPDEPTDYAALLAELGGTPERIVHAWALAGAPAGADVEATLAAQTTGMFSLVLLVQALAEAGLSGALDVVTAGTQQVVGADLTRPEHATVAGVVRSAPLDVPGLRLRQIDCAADTRAGEVVTALGRAEHDTLLALRNGRVWTVGFDQVGLPEPGTGLPREGGTYLITGGLGGLGLTIAEHLAAKGPVRLVLTSRSGLPPRSRWDKTLRAEGARGRAGRAVLAVRRMEEAGAEVLPAAVDVSDVDDLRRLRAEVLETFGGLDGIVHAAGIAGGGLIETRRLADMRAVLAPKVAGSVALRAVFGAEELDFVALFSSVTGTAGGLGETDYCAANAFLDAYAQSTHGWRAPVRSLGWAGWLEVGMLADLLAPGAAGPGGEPVEHPLVTEVGRAADGTAFGRGTLSARTHWAVDEHRIDGMPVLPGTAQLEAIRATAAAALPRSGETDVLELSDVLFLEPFGVPDGNVAEFEVTLRPGDAGGAAATLRGGGTTYCRATVSWVSAPPGEPVDLAAVRARCTARPDLVAGSGQPAGALVRYGAHWDSIREVWRSEAEQLTLLEVPEELREGAAWGLSPAVLDQATYVFDGTGGGALPMGYGRVLVRARMPERVWVYRKLEPRDAGQDVRTDSFTVLGEDGAELIAVTEFMLRRVEGAPRPPGAGPADADQRWIAPAEGVEAFLRVLDADIGGHVVITPRPLAWVLDRVRKDAERATGGGTDTGAPPGTHGEATADEEVVAGIWRSVLGVPSVRPEDDFFELGGNSLVAVQLIAQIREATGVRLPLRSVFDTPTVAEMTATVAELRARQEPEPEQQTTIPRLARRPD</sequence>
<name>A0A542DFF4_AMYCI</name>
<dbReference type="Gene3D" id="3.10.129.110">
    <property type="entry name" value="Polyketide synthase dehydratase"/>
    <property type="match status" value="1"/>
</dbReference>
<dbReference type="InterPro" id="IPR009081">
    <property type="entry name" value="PP-bd_ACP"/>
</dbReference>
<dbReference type="InterPro" id="IPR014031">
    <property type="entry name" value="Ketoacyl_synth_C"/>
</dbReference>
<accession>A0A542DFF4</accession>
<dbReference type="SUPFAM" id="SSF55048">
    <property type="entry name" value="Probable ACP-binding domain of malonyl-CoA ACP transacylase"/>
    <property type="match status" value="1"/>
</dbReference>
<dbReference type="EMBL" id="VFML01000001">
    <property type="protein sequence ID" value="TQJ01803.1"/>
    <property type="molecule type" value="Genomic_DNA"/>
</dbReference>
<dbReference type="GO" id="GO:0004312">
    <property type="term" value="F:fatty acid synthase activity"/>
    <property type="evidence" value="ECO:0007669"/>
    <property type="project" value="TreeGrafter"/>
</dbReference>
<dbReference type="InterPro" id="IPR016039">
    <property type="entry name" value="Thiolase-like"/>
</dbReference>
<dbReference type="InterPro" id="IPR036736">
    <property type="entry name" value="ACP-like_sf"/>
</dbReference>
<dbReference type="InterPro" id="IPR001227">
    <property type="entry name" value="Ac_transferase_dom_sf"/>
</dbReference>
<feature type="region of interest" description="Disordered" evidence="10">
    <location>
        <begin position="873"/>
        <end position="898"/>
    </location>
</feature>
<dbReference type="InterPro" id="IPR049551">
    <property type="entry name" value="PKS_DH_C"/>
</dbReference>
<dbReference type="InterPro" id="IPR032821">
    <property type="entry name" value="PKS_assoc"/>
</dbReference>
<dbReference type="SUPFAM" id="SSF51735">
    <property type="entry name" value="NAD(P)-binding Rossmann-fold domains"/>
    <property type="match status" value="2"/>
</dbReference>
<dbReference type="GO" id="GO:0044550">
    <property type="term" value="P:secondary metabolite biosynthetic process"/>
    <property type="evidence" value="ECO:0007669"/>
    <property type="project" value="UniProtKB-ARBA"/>
</dbReference>
<comment type="cofactor">
    <cofactor evidence="1">
        <name>pantetheine 4'-phosphate</name>
        <dbReference type="ChEBI" id="CHEBI:47942"/>
    </cofactor>
</comment>
<evidence type="ECO:0000259" key="13">
    <source>
        <dbReference type="PROSITE" id="PS52019"/>
    </source>
</evidence>
<dbReference type="RefSeq" id="WP_141996620.1">
    <property type="nucleotide sequence ID" value="NZ_VFML01000001.1"/>
</dbReference>
<dbReference type="Pfam" id="PF00698">
    <property type="entry name" value="Acyl_transf_1"/>
    <property type="match status" value="1"/>
</dbReference>
<feature type="region of interest" description="C-terminal hotdog fold" evidence="9">
    <location>
        <begin position="1477"/>
        <end position="1615"/>
    </location>
</feature>